<dbReference type="SUPFAM" id="SSF53474">
    <property type="entry name" value="alpha/beta-Hydrolases"/>
    <property type="match status" value="1"/>
</dbReference>
<evidence type="ECO:0000313" key="2">
    <source>
        <dbReference type="Proteomes" id="UP000187185"/>
    </source>
</evidence>
<accession>A0A1P8U4H9</accession>
<dbReference type="EMBL" id="CP018762">
    <property type="protein sequence ID" value="APZ33007.1"/>
    <property type="molecule type" value="Genomic_DNA"/>
</dbReference>
<dbReference type="STRING" id="36805.BOH66_00855"/>
<protein>
    <recommendedName>
        <fullName evidence="3">Alpha/beta hydrolase</fullName>
    </recommendedName>
</protein>
<dbReference type="Gene3D" id="3.40.50.1820">
    <property type="entry name" value="alpha/beta hydrolase"/>
    <property type="match status" value="1"/>
</dbReference>
<reference evidence="1 2" key="1">
    <citation type="submission" date="2016-12" db="EMBL/GenBank/DDBJ databases">
        <title>Complete genome sequence of Microbacterium aurum KACC 15219.</title>
        <authorList>
            <person name="Jung Y."/>
            <person name="Shin J.-H."/>
            <person name="Lee Y.-J."/>
            <person name="Yi H."/>
            <person name="Bahn Y.-S."/>
            <person name="Kim J.F."/>
            <person name="Lee D.-W."/>
        </authorList>
    </citation>
    <scope>NUCLEOTIDE SEQUENCE [LARGE SCALE GENOMIC DNA]</scope>
    <source>
        <strain evidence="1 2">KACC 15219</strain>
    </source>
</reference>
<organism evidence="1 2">
    <name type="scientific">Microbacterium aurum</name>
    <dbReference type="NCBI Taxonomy" id="36805"/>
    <lineage>
        <taxon>Bacteria</taxon>
        <taxon>Bacillati</taxon>
        <taxon>Actinomycetota</taxon>
        <taxon>Actinomycetes</taxon>
        <taxon>Micrococcales</taxon>
        <taxon>Microbacteriaceae</taxon>
        <taxon>Microbacterium</taxon>
    </lineage>
</organism>
<dbReference type="KEGG" id="maur:BOH66_00855"/>
<sequence length="422" mass="44080">MTGPDDIEISSGGAVAVDTESLRGAAAQLRLLADGCERVRDGLARAESVMMVQGRRFLFTPTREARECAEAAAAVAGGLTMLADTYEYVELSAQAEAARAGGDVRLAEMLEKRRRELAGFDPELPARAEQVSDAWRHGRDDALTTHLGRYAFLLGGGLGSFLVGPAYVGLIDRVGRGTPSAPPTGEPRRIELTPVREGRTTAPDSVTALARRIPSGDGRVRVERYRRADGSREFTVYAAGTQRMLPGAEPFDMASNLELYTGARSTSYDAITQALTDAGARPGATVNLVGYSQGAMAVTAVALSGTYEVPMLVTFGSPVQADVGEGTLSVALRHGDDLVSALAAGGLAGGAGAAGSFVAERTVASPLTQDGLLVAPHMMGEYLETARALDDSTDPRMAAVRDRLAGWGDAASADVTVYAATE</sequence>
<dbReference type="Proteomes" id="UP000187185">
    <property type="component" value="Chromosome"/>
</dbReference>
<evidence type="ECO:0000313" key="1">
    <source>
        <dbReference type="EMBL" id="APZ33007.1"/>
    </source>
</evidence>
<dbReference type="OrthoDB" id="4790882at2"/>
<keyword evidence="2" id="KW-1185">Reference proteome</keyword>
<name>A0A1P8U4H9_9MICO</name>
<gene>
    <name evidence="1" type="ORF">BOH66_00855</name>
</gene>
<dbReference type="AlphaFoldDB" id="A0A1P8U4H9"/>
<evidence type="ECO:0008006" key="3">
    <source>
        <dbReference type="Google" id="ProtNLM"/>
    </source>
</evidence>
<dbReference type="InterPro" id="IPR029058">
    <property type="entry name" value="AB_hydrolase_fold"/>
</dbReference>
<proteinExistence type="predicted"/>
<dbReference type="RefSeq" id="WP_076688425.1">
    <property type="nucleotide sequence ID" value="NZ_CP018762.1"/>
</dbReference>